<gene>
    <name evidence="2" type="ORF">PVAP13_8NG155700</name>
</gene>
<dbReference type="EMBL" id="CM029052">
    <property type="protein sequence ID" value="KAG2556850.1"/>
    <property type="molecule type" value="Genomic_DNA"/>
</dbReference>
<reference evidence="2" key="1">
    <citation type="submission" date="2020-05" db="EMBL/GenBank/DDBJ databases">
        <title>WGS assembly of Panicum virgatum.</title>
        <authorList>
            <person name="Lovell J.T."/>
            <person name="Jenkins J."/>
            <person name="Shu S."/>
            <person name="Juenger T.E."/>
            <person name="Schmutz J."/>
        </authorList>
    </citation>
    <scope>NUCLEOTIDE SEQUENCE</scope>
    <source>
        <strain evidence="2">AP13</strain>
    </source>
</reference>
<dbReference type="AlphaFoldDB" id="A0A8T0P5D6"/>
<comment type="caution">
    <text evidence="2">The sequence shown here is derived from an EMBL/GenBank/DDBJ whole genome shotgun (WGS) entry which is preliminary data.</text>
</comment>
<protein>
    <submittedName>
        <fullName evidence="2">Uncharacterized protein</fullName>
    </submittedName>
</protein>
<sequence>MADAANEPTAIYYSGRPLSYDAQQAQATPPVRPQPTVGEHASALPATAQQPLQYATEKANHTHVHGVPGYYKGRVNKTNTAAVEPEKELSCIDKLLICFMGGKNMR</sequence>
<dbReference type="Proteomes" id="UP000823388">
    <property type="component" value="Chromosome 8N"/>
</dbReference>
<name>A0A8T0P5D6_PANVG</name>
<accession>A0A8T0P5D6</accession>
<proteinExistence type="predicted"/>
<feature type="region of interest" description="Disordered" evidence="1">
    <location>
        <begin position="22"/>
        <end position="43"/>
    </location>
</feature>
<evidence type="ECO:0000313" key="2">
    <source>
        <dbReference type="EMBL" id="KAG2556850.1"/>
    </source>
</evidence>
<evidence type="ECO:0000256" key="1">
    <source>
        <dbReference type="SAM" id="MobiDB-lite"/>
    </source>
</evidence>
<dbReference type="OrthoDB" id="692155at2759"/>
<evidence type="ECO:0000313" key="3">
    <source>
        <dbReference type="Proteomes" id="UP000823388"/>
    </source>
</evidence>
<keyword evidence="3" id="KW-1185">Reference proteome</keyword>
<organism evidence="2 3">
    <name type="scientific">Panicum virgatum</name>
    <name type="common">Blackwell switchgrass</name>
    <dbReference type="NCBI Taxonomy" id="38727"/>
    <lineage>
        <taxon>Eukaryota</taxon>
        <taxon>Viridiplantae</taxon>
        <taxon>Streptophyta</taxon>
        <taxon>Embryophyta</taxon>
        <taxon>Tracheophyta</taxon>
        <taxon>Spermatophyta</taxon>
        <taxon>Magnoliopsida</taxon>
        <taxon>Liliopsida</taxon>
        <taxon>Poales</taxon>
        <taxon>Poaceae</taxon>
        <taxon>PACMAD clade</taxon>
        <taxon>Panicoideae</taxon>
        <taxon>Panicodae</taxon>
        <taxon>Paniceae</taxon>
        <taxon>Panicinae</taxon>
        <taxon>Panicum</taxon>
        <taxon>Panicum sect. Hiantes</taxon>
    </lineage>
</organism>